<feature type="domain" description="CagE TrbE VirB component of type IV transporter system central" evidence="4">
    <location>
        <begin position="181"/>
        <end position="386"/>
    </location>
</feature>
<reference evidence="6" key="1">
    <citation type="submission" date="2016-06" db="EMBL/GenBank/DDBJ databases">
        <authorList>
            <person name="Radolfova-Krizova L."/>
            <person name="Nemec A."/>
        </authorList>
    </citation>
    <scope>NUCLEOTIDE SEQUENCE [LARGE SCALE GENOMIC DNA]</scope>
    <source>
        <strain evidence="6">ANC 4275</strain>
    </source>
</reference>
<dbReference type="AlphaFoldDB" id="A0A1A7RE22"/>
<dbReference type="InterPro" id="IPR018145">
    <property type="entry name" value="CagE_TrbE_VirB_cntrl_dom"/>
</dbReference>
<dbReference type="Proteomes" id="UP000185753">
    <property type="component" value="Unassembled WGS sequence"/>
</dbReference>
<keyword evidence="2" id="KW-0547">Nucleotide-binding</keyword>
<dbReference type="GO" id="GO:0005524">
    <property type="term" value="F:ATP binding"/>
    <property type="evidence" value="ECO:0007669"/>
    <property type="project" value="UniProtKB-KW"/>
</dbReference>
<comment type="caution">
    <text evidence="5">The sequence shown here is derived from an EMBL/GenBank/DDBJ whole genome shotgun (WGS) entry which is preliminary data.</text>
</comment>
<gene>
    <name evidence="5" type="ORF">A9J31_14790</name>
</gene>
<evidence type="ECO:0000256" key="3">
    <source>
        <dbReference type="ARBA" id="ARBA00022840"/>
    </source>
</evidence>
<dbReference type="InterPro" id="IPR051162">
    <property type="entry name" value="T4SS_component"/>
</dbReference>
<proteinExistence type="inferred from homology"/>
<dbReference type="STRING" id="1443941.A9J31_14790"/>
<dbReference type="NCBIfam" id="TIGR00929">
    <property type="entry name" value="VirB4_CagE"/>
    <property type="match status" value="1"/>
</dbReference>
<keyword evidence="3" id="KW-0067">ATP-binding</keyword>
<dbReference type="OrthoDB" id="5555485at2"/>
<dbReference type="SUPFAM" id="SSF52540">
    <property type="entry name" value="P-loop containing nucleoside triphosphate hydrolases"/>
    <property type="match status" value="1"/>
</dbReference>
<dbReference type="Pfam" id="PF03135">
    <property type="entry name" value="CagE_TrbE_VirB"/>
    <property type="match status" value="1"/>
</dbReference>
<evidence type="ECO:0000313" key="6">
    <source>
        <dbReference type="Proteomes" id="UP000185753"/>
    </source>
</evidence>
<protein>
    <submittedName>
        <fullName evidence="5">Type IV secretion system protein VirB4</fullName>
    </submittedName>
</protein>
<accession>A0A1A7RE22</accession>
<dbReference type="PANTHER" id="PTHR30121">
    <property type="entry name" value="UNCHARACTERIZED PROTEIN YJGR-RELATED"/>
    <property type="match status" value="1"/>
</dbReference>
<dbReference type="InterPro" id="IPR027417">
    <property type="entry name" value="P-loop_NTPase"/>
</dbReference>
<dbReference type="PANTHER" id="PTHR30121:SF12">
    <property type="entry name" value="TYPE IV SECRETION SYSTEM PROTEIN CAGE"/>
    <property type="match status" value="1"/>
</dbReference>
<dbReference type="Gene3D" id="3.40.50.300">
    <property type="entry name" value="P-loop containing nucleotide triphosphate hydrolases"/>
    <property type="match status" value="2"/>
</dbReference>
<comment type="similarity">
    <text evidence="1">Belongs to the TrbE/VirB4 family.</text>
</comment>
<dbReference type="RefSeq" id="WP_015060257.1">
    <property type="nucleotide sequence ID" value="NZ_LZDS01000015.1"/>
</dbReference>
<dbReference type="InterPro" id="IPR004346">
    <property type="entry name" value="CagE_TrbE_VirB"/>
</dbReference>
<evidence type="ECO:0000313" key="5">
    <source>
        <dbReference type="EMBL" id="OBX28937.1"/>
    </source>
</evidence>
<dbReference type="EMBL" id="LZDS01000015">
    <property type="protein sequence ID" value="OBX28937.1"/>
    <property type="molecule type" value="Genomic_DNA"/>
</dbReference>
<evidence type="ECO:0000256" key="2">
    <source>
        <dbReference type="ARBA" id="ARBA00022741"/>
    </source>
</evidence>
<evidence type="ECO:0000259" key="4">
    <source>
        <dbReference type="Pfam" id="PF03135"/>
    </source>
</evidence>
<keyword evidence="6" id="KW-1185">Reference proteome</keyword>
<evidence type="ECO:0000256" key="1">
    <source>
        <dbReference type="ARBA" id="ARBA00006512"/>
    </source>
</evidence>
<sequence length="820" mass="93454">MRSKQQVKDSANAEVAISDYLPFGNHVSNNVIKLKNGEYIATWKLEGISFETVEADIIRIRKEGLNNFYRALGGGHFAVWTHKIRRGVNERLNGVYENDFIADFNERYYQQFQGEKNKQMATELYLTILYRPEISRLTKIFKSKASRDPVALKKQIKRDLDILDDVAKQVEASLYHYNPERLVTYTKKGFVYSEMCNLLGFLTNGVWEEIPLRQANLDQYIPSSRLFFGDKNGYLQIKHPEAQKYVGFLDIQEFPRLSESGMCNSILYGNYEYIETQSFTVYGKRDAVDKLKTIKGQLNSVEDVSDQEIRDIDLAMSEANSGNFQLGEYHYTLAIFGDSPNQVALNVSSARTALSDEAGFKMAVIDTVPECAWFSQLAGNFNMRPREAYLTSLNFSALSPFHNFARGKRDGNPWGEALALFKTPSGQPFYFNHHVSPDKQDSTDDKMPGNTCVIGTTGVGKTTLVMAMMMFACKYKNLKGVFFDKDRGAEIGIRRIGGQYYALERGVPTGFNPLQLPPTETNIQFVEKLVKILVGGVRNAAEDLEISQAVRTIMRDDMPLELRRLSVLYMNLKVNGGGDSLQDRLAKWCNTADHDGNLSWVFDNPYDTQDFSKAKMPIFGYDYTEFLDDPEVRTPIMAYLLHITDSLIDGSPFIYWMDEFWKPLTDEYFKDFAKDKQKTIRKLNGLGVFMTQSPSDVLDSDIGKTMVEQSVTQIFLPNPRADYDDYVNGFKVTPQEFEIIKELEENSRMFLVKQGSRSALCKMDLGEMRDVLQIISGSKDNVELLENLMNEVGEDPNDWGELFLQRIAERKKLISEKGVA</sequence>
<name>A0A1A7RE22_9GAMM</name>
<organism evidence="5 6">
    <name type="scientific">Acinetobacter gandensis</name>
    <dbReference type="NCBI Taxonomy" id="1443941"/>
    <lineage>
        <taxon>Bacteria</taxon>
        <taxon>Pseudomonadati</taxon>
        <taxon>Pseudomonadota</taxon>
        <taxon>Gammaproteobacteria</taxon>
        <taxon>Moraxellales</taxon>
        <taxon>Moraxellaceae</taxon>
        <taxon>Acinetobacter</taxon>
    </lineage>
</organism>